<reference evidence="2" key="1">
    <citation type="submission" date="2018-06" db="EMBL/GenBank/DDBJ databases">
        <authorList>
            <person name="Zhirakovskaya E."/>
        </authorList>
    </citation>
    <scope>NUCLEOTIDE SEQUENCE</scope>
</reference>
<evidence type="ECO:0000259" key="1">
    <source>
        <dbReference type="Pfam" id="PF18480"/>
    </source>
</evidence>
<dbReference type="AlphaFoldDB" id="A0A3B0W3V2"/>
<organism evidence="2">
    <name type="scientific">hydrothermal vent metagenome</name>
    <dbReference type="NCBI Taxonomy" id="652676"/>
    <lineage>
        <taxon>unclassified sequences</taxon>
        <taxon>metagenomes</taxon>
        <taxon>ecological metagenomes</taxon>
    </lineage>
</organism>
<proteinExistence type="predicted"/>
<sequence>MKFVIDMNLSPSWIEYFTQQGWEAEHWSTIGTANALDEEIMR</sequence>
<feature type="domain" description="DUF5615" evidence="1">
    <location>
        <begin position="1"/>
        <end position="42"/>
    </location>
</feature>
<accession>A0A3B0W3V2</accession>
<dbReference type="Pfam" id="PF18480">
    <property type="entry name" value="DUF5615"/>
    <property type="match status" value="1"/>
</dbReference>
<protein>
    <recommendedName>
        <fullName evidence="1">DUF5615 domain-containing protein</fullName>
    </recommendedName>
</protein>
<gene>
    <name evidence="2" type="ORF">MNBD_CHLOROFLEXI01-218</name>
</gene>
<name>A0A3B0W3V2_9ZZZZ</name>
<dbReference type="EMBL" id="UOEU01000703">
    <property type="protein sequence ID" value="VAW38304.1"/>
    <property type="molecule type" value="Genomic_DNA"/>
</dbReference>
<evidence type="ECO:0000313" key="2">
    <source>
        <dbReference type="EMBL" id="VAW38304.1"/>
    </source>
</evidence>
<dbReference type="InterPro" id="IPR041049">
    <property type="entry name" value="DUF5615"/>
</dbReference>